<proteinExistence type="predicted"/>
<dbReference type="EMBL" id="JABEZW010000005">
    <property type="protein sequence ID" value="MBA0765854.1"/>
    <property type="molecule type" value="Genomic_DNA"/>
</dbReference>
<sequence>MKRFTANPMITLEYDWWWGKRINNNIPASNQ</sequence>
<dbReference type="AlphaFoldDB" id="A0A7J9DZB1"/>
<evidence type="ECO:0000313" key="1">
    <source>
        <dbReference type="EMBL" id="MBA0765854.1"/>
    </source>
</evidence>
<protein>
    <submittedName>
        <fullName evidence="1">Uncharacterized protein</fullName>
    </submittedName>
</protein>
<name>A0A7J9DZB1_9ROSI</name>
<keyword evidence="2" id="KW-1185">Reference proteome</keyword>
<dbReference type="Proteomes" id="UP000593568">
    <property type="component" value="Unassembled WGS sequence"/>
</dbReference>
<evidence type="ECO:0000313" key="2">
    <source>
        <dbReference type="Proteomes" id="UP000593568"/>
    </source>
</evidence>
<accession>A0A7J9DZB1</accession>
<comment type="caution">
    <text evidence="1">The sequence shown here is derived from an EMBL/GenBank/DDBJ whole genome shotgun (WGS) entry which is preliminary data.</text>
</comment>
<gene>
    <name evidence="1" type="ORF">Gotri_014975</name>
</gene>
<organism evidence="1 2">
    <name type="scientific">Gossypium trilobum</name>
    <dbReference type="NCBI Taxonomy" id="34281"/>
    <lineage>
        <taxon>Eukaryota</taxon>
        <taxon>Viridiplantae</taxon>
        <taxon>Streptophyta</taxon>
        <taxon>Embryophyta</taxon>
        <taxon>Tracheophyta</taxon>
        <taxon>Spermatophyta</taxon>
        <taxon>Magnoliopsida</taxon>
        <taxon>eudicotyledons</taxon>
        <taxon>Gunneridae</taxon>
        <taxon>Pentapetalae</taxon>
        <taxon>rosids</taxon>
        <taxon>malvids</taxon>
        <taxon>Malvales</taxon>
        <taxon>Malvaceae</taxon>
        <taxon>Malvoideae</taxon>
        <taxon>Gossypium</taxon>
    </lineage>
</organism>
<reference evidence="1 2" key="1">
    <citation type="journal article" date="2019" name="Genome Biol. Evol.">
        <title>Insights into the evolution of the New World diploid cottons (Gossypium, subgenus Houzingenia) based on genome sequencing.</title>
        <authorList>
            <person name="Grover C.E."/>
            <person name="Arick M.A. 2nd"/>
            <person name="Thrash A."/>
            <person name="Conover J.L."/>
            <person name="Sanders W.S."/>
            <person name="Peterson D.G."/>
            <person name="Frelichowski J.E."/>
            <person name="Scheffler J.A."/>
            <person name="Scheffler B.E."/>
            <person name="Wendel J.F."/>
        </authorList>
    </citation>
    <scope>NUCLEOTIDE SEQUENCE [LARGE SCALE GENOMIC DNA]</scope>
    <source>
        <strain evidence="1">8</strain>
        <tissue evidence="1">Leaf</tissue>
    </source>
</reference>